<sequence>MPMRIVEHYSAPCATVCASTTDDLVKAACDTGAKAYCSSANTILSDQCREYTNRVIGTKKNSAFSGKVFLATNSNKTIVDYYNALSDAGLTAIQGAIVTNPSLEHPFMQDSTFKAKVGKSVMADCASTRLTNPTCGDN</sequence>
<accession>A0A8T1TUU3</accession>
<protein>
    <submittedName>
        <fullName evidence="1">Uncharacterized protein</fullName>
    </submittedName>
</protein>
<name>A0A8T1TUU3_9STRA</name>
<evidence type="ECO:0000313" key="1">
    <source>
        <dbReference type="EMBL" id="KAG6949377.1"/>
    </source>
</evidence>
<organism evidence="1 2">
    <name type="scientific">Phytophthora cactorum</name>
    <dbReference type="NCBI Taxonomy" id="29920"/>
    <lineage>
        <taxon>Eukaryota</taxon>
        <taxon>Sar</taxon>
        <taxon>Stramenopiles</taxon>
        <taxon>Oomycota</taxon>
        <taxon>Peronosporomycetes</taxon>
        <taxon>Peronosporales</taxon>
        <taxon>Peronosporaceae</taxon>
        <taxon>Phytophthora</taxon>
    </lineage>
</organism>
<gene>
    <name evidence="1" type="ORF">JG687_00014904</name>
</gene>
<comment type="caution">
    <text evidence="1">The sequence shown here is derived from an EMBL/GenBank/DDBJ whole genome shotgun (WGS) entry which is preliminary data.</text>
</comment>
<proteinExistence type="predicted"/>
<evidence type="ECO:0000313" key="2">
    <source>
        <dbReference type="Proteomes" id="UP000688947"/>
    </source>
</evidence>
<dbReference type="EMBL" id="JAENGZ010001257">
    <property type="protein sequence ID" value="KAG6949377.1"/>
    <property type="molecule type" value="Genomic_DNA"/>
</dbReference>
<dbReference type="AlphaFoldDB" id="A0A8T1TUU3"/>
<reference evidence="1" key="1">
    <citation type="submission" date="2021-01" db="EMBL/GenBank/DDBJ databases">
        <title>Phytophthora aleatoria, a newly-described species from Pinus radiata is distinct from Phytophthora cactorum isolates based on comparative genomics.</title>
        <authorList>
            <person name="Mcdougal R."/>
            <person name="Panda P."/>
            <person name="Williams N."/>
            <person name="Studholme D.J."/>
        </authorList>
    </citation>
    <scope>NUCLEOTIDE SEQUENCE</scope>
    <source>
        <strain evidence="1">NZFS 3830</strain>
    </source>
</reference>
<dbReference type="Proteomes" id="UP000688947">
    <property type="component" value="Unassembled WGS sequence"/>
</dbReference>